<dbReference type="InterPro" id="IPR043502">
    <property type="entry name" value="DNA/RNA_pol_sf"/>
</dbReference>
<evidence type="ECO:0000256" key="4">
    <source>
        <dbReference type="ARBA" id="ARBA00022932"/>
    </source>
</evidence>
<sequence>AFAREAITHIIHTLESDGHEVVYSDTDSVFVRSPEATLEGARRFGEQISQRFTQAGVTFEFQSVYSAFFSHGAKKRYVARQVWPKEEMIVRGYETRRTDAFDYQSSALQEIFERVLAEDIDGLLRRSRELVAAVRNRQVPPSSWSSPGRSGPRSSTTNRPGRRCRSSGSSGSSRRKGTTSSRA</sequence>
<dbReference type="Gene3D" id="3.90.1600.10">
    <property type="entry name" value="Palm domain of DNA polymerase"/>
    <property type="match status" value="1"/>
</dbReference>
<reference evidence="9" key="2">
    <citation type="journal article" date="2014" name="ISME J.">
        <title>Microbial stratification in low pH oxic and suboxic macroscopic growths along an acid mine drainage.</title>
        <authorList>
            <person name="Mendez-Garcia C."/>
            <person name="Mesa V."/>
            <person name="Sprenger R.R."/>
            <person name="Richter M."/>
            <person name="Diez M.S."/>
            <person name="Solano J."/>
            <person name="Bargiela R."/>
            <person name="Golyshina O.V."/>
            <person name="Manteca A."/>
            <person name="Ramos J.L."/>
            <person name="Gallego J.R."/>
            <person name="Llorente I."/>
            <person name="Martins Dos Santos V.A."/>
            <person name="Jensen O.N."/>
            <person name="Pelaez A.I."/>
            <person name="Sanchez J."/>
            <person name="Ferrer M."/>
        </authorList>
    </citation>
    <scope>NUCLEOTIDE SEQUENCE</scope>
</reference>
<gene>
    <name evidence="9" type="ORF">B2A_12519</name>
</gene>
<feature type="non-terminal residue" evidence="9">
    <location>
        <position position="1"/>
    </location>
</feature>
<evidence type="ECO:0000256" key="1">
    <source>
        <dbReference type="ARBA" id="ARBA00012417"/>
    </source>
</evidence>
<evidence type="ECO:0000256" key="2">
    <source>
        <dbReference type="ARBA" id="ARBA00022679"/>
    </source>
</evidence>
<keyword evidence="3" id="KW-0548">Nucleotidyltransferase</keyword>
<dbReference type="PROSITE" id="PS00116">
    <property type="entry name" value="DNA_POLYMERASE_B"/>
    <property type="match status" value="1"/>
</dbReference>
<dbReference type="EMBL" id="AUZZ01009031">
    <property type="protein sequence ID" value="EQD35172.1"/>
    <property type="molecule type" value="Genomic_DNA"/>
</dbReference>
<comment type="catalytic activity">
    <reaction evidence="6">
        <text>DNA(n) + a 2'-deoxyribonucleoside 5'-triphosphate = DNA(n+1) + diphosphate</text>
        <dbReference type="Rhea" id="RHEA:22508"/>
        <dbReference type="Rhea" id="RHEA-COMP:17339"/>
        <dbReference type="Rhea" id="RHEA-COMP:17340"/>
        <dbReference type="ChEBI" id="CHEBI:33019"/>
        <dbReference type="ChEBI" id="CHEBI:61560"/>
        <dbReference type="ChEBI" id="CHEBI:173112"/>
        <dbReference type="EC" id="2.7.7.7"/>
    </reaction>
</comment>
<feature type="region of interest" description="Disordered" evidence="7">
    <location>
        <begin position="136"/>
        <end position="183"/>
    </location>
</feature>
<dbReference type="AlphaFoldDB" id="T0YTI9"/>
<evidence type="ECO:0000256" key="3">
    <source>
        <dbReference type="ARBA" id="ARBA00022695"/>
    </source>
</evidence>
<dbReference type="InterPro" id="IPR042087">
    <property type="entry name" value="DNA_pol_B_thumb"/>
</dbReference>
<dbReference type="Gene3D" id="1.10.132.60">
    <property type="entry name" value="DNA polymerase family B, C-terminal domain"/>
    <property type="match status" value="1"/>
</dbReference>
<feature type="compositionally biased region" description="Low complexity" evidence="7">
    <location>
        <begin position="140"/>
        <end position="155"/>
    </location>
</feature>
<dbReference type="EC" id="2.7.7.7" evidence="1"/>
<protein>
    <recommendedName>
        <fullName evidence="1">DNA-directed DNA polymerase</fullName>
        <ecNumber evidence="1">2.7.7.7</ecNumber>
    </recommendedName>
</protein>
<dbReference type="GO" id="GO:0000166">
    <property type="term" value="F:nucleotide binding"/>
    <property type="evidence" value="ECO:0007669"/>
    <property type="project" value="InterPro"/>
</dbReference>
<dbReference type="SUPFAM" id="SSF56672">
    <property type="entry name" value="DNA/RNA polymerases"/>
    <property type="match status" value="1"/>
</dbReference>
<name>T0YTI9_9ZZZZ</name>
<dbReference type="GO" id="GO:0003677">
    <property type="term" value="F:DNA binding"/>
    <property type="evidence" value="ECO:0007669"/>
    <property type="project" value="UniProtKB-KW"/>
</dbReference>
<evidence type="ECO:0000313" key="9">
    <source>
        <dbReference type="EMBL" id="EQD35172.1"/>
    </source>
</evidence>
<feature type="domain" description="DNA-directed DNA polymerase family B multifunctional" evidence="8">
    <location>
        <begin position="18"/>
        <end position="123"/>
    </location>
</feature>
<dbReference type="PANTHER" id="PTHR10322">
    <property type="entry name" value="DNA POLYMERASE CATALYTIC SUBUNIT"/>
    <property type="match status" value="1"/>
</dbReference>
<dbReference type="Pfam" id="PF00136">
    <property type="entry name" value="DNA_pol_B"/>
    <property type="match status" value="1"/>
</dbReference>
<accession>T0YTI9</accession>
<evidence type="ECO:0000256" key="6">
    <source>
        <dbReference type="ARBA" id="ARBA00049244"/>
    </source>
</evidence>
<keyword evidence="2" id="KW-0808">Transferase</keyword>
<comment type="caution">
    <text evidence="9">The sequence shown here is derived from an EMBL/GenBank/DDBJ whole genome shotgun (WGS) entry which is preliminary data.</text>
</comment>
<dbReference type="InterPro" id="IPR023211">
    <property type="entry name" value="DNA_pol_palm_dom_sf"/>
</dbReference>
<evidence type="ECO:0000259" key="8">
    <source>
        <dbReference type="Pfam" id="PF00136"/>
    </source>
</evidence>
<proteinExistence type="predicted"/>
<dbReference type="PANTHER" id="PTHR10322:SF23">
    <property type="entry name" value="DNA POLYMERASE DELTA CATALYTIC SUBUNIT"/>
    <property type="match status" value="1"/>
</dbReference>
<evidence type="ECO:0000256" key="7">
    <source>
        <dbReference type="SAM" id="MobiDB-lite"/>
    </source>
</evidence>
<dbReference type="InterPro" id="IPR050240">
    <property type="entry name" value="DNA_pol_type-B"/>
</dbReference>
<feature type="compositionally biased region" description="Low complexity" evidence="7">
    <location>
        <begin position="166"/>
        <end position="183"/>
    </location>
</feature>
<evidence type="ECO:0000256" key="5">
    <source>
        <dbReference type="ARBA" id="ARBA00023125"/>
    </source>
</evidence>
<keyword evidence="5" id="KW-0238">DNA-binding</keyword>
<dbReference type="InterPro" id="IPR017964">
    <property type="entry name" value="DNA-dir_DNA_pol_B_CS"/>
</dbReference>
<dbReference type="InterPro" id="IPR006134">
    <property type="entry name" value="DNA-dir_DNA_pol_B_multi_dom"/>
</dbReference>
<organism evidence="9">
    <name type="scientific">mine drainage metagenome</name>
    <dbReference type="NCBI Taxonomy" id="410659"/>
    <lineage>
        <taxon>unclassified sequences</taxon>
        <taxon>metagenomes</taxon>
        <taxon>ecological metagenomes</taxon>
    </lineage>
</organism>
<keyword evidence="4" id="KW-0239">DNA-directed DNA polymerase</keyword>
<dbReference type="GO" id="GO:0003887">
    <property type="term" value="F:DNA-directed DNA polymerase activity"/>
    <property type="evidence" value="ECO:0007669"/>
    <property type="project" value="UniProtKB-KW"/>
</dbReference>
<reference evidence="9" key="1">
    <citation type="submission" date="2013-08" db="EMBL/GenBank/DDBJ databases">
        <authorList>
            <person name="Mendez C."/>
            <person name="Richter M."/>
            <person name="Ferrer M."/>
            <person name="Sanchez J."/>
        </authorList>
    </citation>
    <scope>NUCLEOTIDE SEQUENCE</scope>
</reference>